<feature type="region of interest" description="Disordered" evidence="2">
    <location>
        <begin position="334"/>
        <end position="368"/>
    </location>
</feature>
<reference evidence="5" key="1">
    <citation type="submission" date="2015-09" db="EMBL/GenBank/DDBJ databases">
        <authorList>
            <consortium name="Pathogen Informatics"/>
        </authorList>
    </citation>
    <scope>NUCLEOTIDE SEQUENCE [LARGE SCALE GENOMIC DNA]</scope>
    <source>
        <strain evidence="5">Lake Konstanz</strain>
    </source>
</reference>
<dbReference type="VEuPathDB" id="TriTrypDB:BSAL_22460"/>
<protein>
    <submittedName>
        <fullName evidence="4">Calcium-binding protein, putative</fullName>
    </submittedName>
</protein>
<dbReference type="PROSITE" id="PS00018">
    <property type="entry name" value="EF_HAND_1"/>
    <property type="match status" value="1"/>
</dbReference>
<evidence type="ECO:0000313" key="4">
    <source>
        <dbReference type="EMBL" id="CUG89627.1"/>
    </source>
</evidence>
<evidence type="ECO:0000259" key="3">
    <source>
        <dbReference type="PROSITE" id="PS50222"/>
    </source>
</evidence>
<evidence type="ECO:0000256" key="2">
    <source>
        <dbReference type="SAM" id="MobiDB-lite"/>
    </source>
</evidence>
<evidence type="ECO:0000313" key="5">
    <source>
        <dbReference type="Proteomes" id="UP000051952"/>
    </source>
</evidence>
<keyword evidence="5" id="KW-1185">Reference proteome</keyword>
<dbReference type="InterPro" id="IPR018247">
    <property type="entry name" value="EF_Hand_1_Ca_BS"/>
</dbReference>
<dbReference type="GO" id="GO:0005509">
    <property type="term" value="F:calcium ion binding"/>
    <property type="evidence" value="ECO:0007669"/>
    <property type="project" value="InterPro"/>
</dbReference>
<evidence type="ECO:0000256" key="1">
    <source>
        <dbReference type="ARBA" id="ARBA00022837"/>
    </source>
</evidence>
<feature type="region of interest" description="Disordered" evidence="2">
    <location>
        <begin position="1"/>
        <end position="21"/>
    </location>
</feature>
<gene>
    <name evidence="4" type="ORF">BSAL_22460</name>
</gene>
<feature type="compositionally biased region" description="Polar residues" evidence="2">
    <location>
        <begin position="11"/>
        <end position="21"/>
    </location>
</feature>
<sequence length="443" mass="48845">MSTESPRHGAQRSSRGLNTADLSSRSLPRVIVDDDGPLVVVGEDSLLSSPVNSPRERSMSLTMARMQSGLFAGMRPGGSHGADPLLEAALERREKHVLRARRCIKFMEDVKPPGFRFGLMRGLTLQHEEHQLLGLLFGALDRDSDGFITSDNIRNASEAFRGKFGGGDYSRANFRKMDRYCNGKVDFEQFLLAFLPDHTLMSLRHVRKSLAKPLTKLVCSTRELMAVPDYEEVQRNFRYFVTVSRDVEDELNTSHATGRPTASRIRCRIEGISLVGYLSMVKDPDARAFAEQLFCLFDTDGDGILGFDDFLEMMKHNYPPFRKGNRYGASYGYLEQPRNGSHSGGSSGGPLVSPRGGTAGGFGVTSPRGSGQGGALLFGWRDFNEEEKAQTKMYVGIASKGEVVDFPKPPPRKKGPHVRRGSEALASIVEMRGKASMAIALLK</sequence>
<dbReference type="SUPFAM" id="SSF47473">
    <property type="entry name" value="EF-hand"/>
    <property type="match status" value="1"/>
</dbReference>
<dbReference type="EMBL" id="CYKH01001753">
    <property type="protein sequence ID" value="CUG89627.1"/>
    <property type="molecule type" value="Genomic_DNA"/>
</dbReference>
<dbReference type="PROSITE" id="PS50222">
    <property type="entry name" value="EF_HAND_2"/>
    <property type="match status" value="1"/>
</dbReference>
<organism evidence="4 5">
    <name type="scientific">Bodo saltans</name>
    <name type="common">Flagellated protozoan</name>
    <dbReference type="NCBI Taxonomy" id="75058"/>
    <lineage>
        <taxon>Eukaryota</taxon>
        <taxon>Discoba</taxon>
        <taxon>Euglenozoa</taxon>
        <taxon>Kinetoplastea</taxon>
        <taxon>Metakinetoplastina</taxon>
        <taxon>Eubodonida</taxon>
        <taxon>Bodonidae</taxon>
        <taxon>Bodo</taxon>
    </lineage>
</organism>
<dbReference type="SMART" id="SM00054">
    <property type="entry name" value="EFh"/>
    <property type="match status" value="2"/>
</dbReference>
<dbReference type="InterPro" id="IPR011992">
    <property type="entry name" value="EF-hand-dom_pair"/>
</dbReference>
<name>A0A0S4JJQ0_BODSA</name>
<keyword evidence="1" id="KW-0106">Calcium</keyword>
<feature type="domain" description="EF-hand" evidence="3">
    <location>
        <begin position="285"/>
        <end position="320"/>
    </location>
</feature>
<dbReference type="Proteomes" id="UP000051952">
    <property type="component" value="Unassembled WGS sequence"/>
</dbReference>
<proteinExistence type="predicted"/>
<dbReference type="Pfam" id="PF13833">
    <property type="entry name" value="EF-hand_8"/>
    <property type="match status" value="1"/>
</dbReference>
<accession>A0A0S4JJQ0</accession>
<dbReference type="InterPro" id="IPR002048">
    <property type="entry name" value="EF_hand_dom"/>
</dbReference>
<dbReference type="AlphaFoldDB" id="A0A0S4JJQ0"/>
<dbReference type="Gene3D" id="1.10.238.10">
    <property type="entry name" value="EF-hand"/>
    <property type="match status" value="2"/>
</dbReference>